<gene>
    <name evidence="3" type="ORF">HannXRQ_Chr14g0429891</name>
    <name evidence="2" type="ORF">HanXRQr2_Chr14g0623711</name>
</gene>
<evidence type="ECO:0000313" key="3">
    <source>
        <dbReference type="EMBL" id="OTF97015.1"/>
    </source>
</evidence>
<dbReference type="InParanoid" id="A0A251SFG1"/>
<keyword evidence="1" id="KW-1133">Transmembrane helix</keyword>
<sequence>MSLVYCLLLTLCRVVFILPFLFLIRCLYVIFHAHFKGLMIFSLVPVLTSSTLELKYI</sequence>
<protein>
    <submittedName>
        <fullName evidence="3">Uncharacterized protein</fullName>
    </submittedName>
</protein>
<evidence type="ECO:0000313" key="2">
    <source>
        <dbReference type="EMBL" id="KAF5767382.1"/>
    </source>
</evidence>
<name>A0A251SFG1_HELAN</name>
<feature type="transmembrane region" description="Helical" evidence="1">
    <location>
        <begin position="7"/>
        <end position="31"/>
    </location>
</feature>
<dbReference type="Proteomes" id="UP000215914">
    <property type="component" value="Chromosome 14"/>
</dbReference>
<keyword evidence="1" id="KW-0812">Transmembrane</keyword>
<keyword evidence="1" id="KW-0472">Membrane</keyword>
<dbReference type="AlphaFoldDB" id="A0A251SFG1"/>
<organism evidence="3 4">
    <name type="scientific">Helianthus annuus</name>
    <name type="common">Common sunflower</name>
    <dbReference type="NCBI Taxonomy" id="4232"/>
    <lineage>
        <taxon>Eukaryota</taxon>
        <taxon>Viridiplantae</taxon>
        <taxon>Streptophyta</taxon>
        <taxon>Embryophyta</taxon>
        <taxon>Tracheophyta</taxon>
        <taxon>Spermatophyta</taxon>
        <taxon>Magnoliopsida</taxon>
        <taxon>eudicotyledons</taxon>
        <taxon>Gunneridae</taxon>
        <taxon>Pentapetalae</taxon>
        <taxon>asterids</taxon>
        <taxon>campanulids</taxon>
        <taxon>Asterales</taxon>
        <taxon>Asteraceae</taxon>
        <taxon>Asteroideae</taxon>
        <taxon>Heliantheae alliance</taxon>
        <taxon>Heliantheae</taxon>
        <taxon>Helianthus</taxon>
    </lineage>
</organism>
<evidence type="ECO:0000256" key="1">
    <source>
        <dbReference type="SAM" id="Phobius"/>
    </source>
</evidence>
<dbReference type="EMBL" id="CM007903">
    <property type="protein sequence ID" value="OTF97015.1"/>
    <property type="molecule type" value="Genomic_DNA"/>
</dbReference>
<keyword evidence="4" id="KW-1185">Reference proteome</keyword>
<reference evidence="2" key="3">
    <citation type="submission" date="2020-06" db="EMBL/GenBank/DDBJ databases">
        <title>Helianthus annuus Genome sequencing and assembly Release 2.</title>
        <authorList>
            <person name="Gouzy J."/>
            <person name="Langlade N."/>
            <person name="Munos S."/>
        </authorList>
    </citation>
    <scope>NUCLEOTIDE SEQUENCE</scope>
    <source>
        <tissue evidence="2">Leaves</tissue>
    </source>
</reference>
<proteinExistence type="predicted"/>
<accession>A0A251SFG1</accession>
<reference evidence="3" key="2">
    <citation type="submission" date="2017-02" db="EMBL/GenBank/DDBJ databases">
        <title>Sunflower complete genome.</title>
        <authorList>
            <person name="Langlade N."/>
            <person name="Munos S."/>
        </authorList>
    </citation>
    <scope>NUCLEOTIDE SEQUENCE [LARGE SCALE GENOMIC DNA]</scope>
    <source>
        <tissue evidence="3">Leaves</tissue>
    </source>
</reference>
<dbReference type="EMBL" id="MNCJ02000329">
    <property type="protein sequence ID" value="KAF5767382.1"/>
    <property type="molecule type" value="Genomic_DNA"/>
</dbReference>
<reference evidence="2 4" key="1">
    <citation type="journal article" date="2017" name="Nature">
        <title>The sunflower genome provides insights into oil metabolism, flowering and Asterid evolution.</title>
        <authorList>
            <person name="Badouin H."/>
            <person name="Gouzy J."/>
            <person name="Grassa C.J."/>
            <person name="Murat F."/>
            <person name="Staton S.E."/>
            <person name="Cottret L."/>
            <person name="Lelandais-Briere C."/>
            <person name="Owens G.L."/>
            <person name="Carrere S."/>
            <person name="Mayjonade B."/>
            <person name="Legrand L."/>
            <person name="Gill N."/>
            <person name="Kane N.C."/>
            <person name="Bowers J.E."/>
            <person name="Hubner S."/>
            <person name="Bellec A."/>
            <person name="Berard A."/>
            <person name="Berges H."/>
            <person name="Blanchet N."/>
            <person name="Boniface M.C."/>
            <person name="Brunel D."/>
            <person name="Catrice O."/>
            <person name="Chaidir N."/>
            <person name="Claudel C."/>
            <person name="Donnadieu C."/>
            <person name="Faraut T."/>
            <person name="Fievet G."/>
            <person name="Helmstetter N."/>
            <person name="King M."/>
            <person name="Knapp S.J."/>
            <person name="Lai Z."/>
            <person name="Le Paslier M.C."/>
            <person name="Lippi Y."/>
            <person name="Lorenzon L."/>
            <person name="Mandel J.R."/>
            <person name="Marage G."/>
            <person name="Marchand G."/>
            <person name="Marquand E."/>
            <person name="Bret-Mestries E."/>
            <person name="Morien E."/>
            <person name="Nambeesan S."/>
            <person name="Nguyen T."/>
            <person name="Pegot-Espagnet P."/>
            <person name="Pouilly N."/>
            <person name="Raftis F."/>
            <person name="Sallet E."/>
            <person name="Schiex T."/>
            <person name="Thomas J."/>
            <person name="Vandecasteele C."/>
            <person name="Vares D."/>
            <person name="Vear F."/>
            <person name="Vautrin S."/>
            <person name="Crespi M."/>
            <person name="Mangin B."/>
            <person name="Burke J.M."/>
            <person name="Salse J."/>
            <person name="Munos S."/>
            <person name="Vincourt P."/>
            <person name="Rieseberg L.H."/>
            <person name="Langlade N.B."/>
        </authorList>
    </citation>
    <scope>NUCLEOTIDE SEQUENCE [LARGE SCALE GENOMIC DNA]</scope>
    <source>
        <strain evidence="4">cv. SF193</strain>
        <tissue evidence="2">Leaves</tissue>
    </source>
</reference>
<dbReference type="Gramene" id="mRNA:HanXRQr2_Chr14g0623711">
    <property type="protein sequence ID" value="CDS:HanXRQr2_Chr14g0623711.1"/>
    <property type="gene ID" value="HanXRQr2_Chr14g0623711"/>
</dbReference>
<evidence type="ECO:0000313" key="4">
    <source>
        <dbReference type="Proteomes" id="UP000215914"/>
    </source>
</evidence>